<dbReference type="EMBL" id="JAKLMC020000022">
    <property type="protein sequence ID" value="KAK5951147.1"/>
    <property type="molecule type" value="Genomic_DNA"/>
</dbReference>
<dbReference type="Proteomes" id="UP001316803">
    <property type="component" value="Unassembled WGS sequence"/>
</dbReference>
<comment type="caution">
    <text evidence="3">The sequence shown here is derived from an EMBL/GenBank/DDBJ whole genome shotgun (WGS) entry which is preliminary data.</text>
</comment>
<reference evidence="3 4" key="1">
    <citation type="submission" date="2022-12" db="EMBL/GenBank/DDBJ databases">
        <title>Genomic features and morphological characterization of a novel Knufia sp. strain isolated from spacecraft assembly facility.</title>
        <authorList>
            <person name="Teixeira M."/>
            <person name="Chander A.M."/>
            <person name="Stajich J.E."/>
            <person name="Venkateswaran K."/>
        </authorList>
    </citation>
    <scope>NUCLEOTIDE SEQUENCE [LARGE SCALE GENOMIC DNA]</scope>
    <source>
        <strain evidence="3 4">FJI-L2-BK-P2</strain>
    </source>
</reference>
<sequence length="258" mass="30341">MSPSAVVQSEDELKHRTSIPEQPITERNPPLVPESEVDENGKVNNYAVPRANVAATREAPNGTEKDQYNYINRKKTVLEQHCVWFDRDNDGVIWPIDTWRTVREFGWGIRLSLFFTCFLHLVQSWGTVPWFFLIPDPLFRVWIHNIHNNKHGSSTLAFDNEGRFRPQFFDEYFARNDKDGKGGLTFWEGYQGLRNIRFAWDIFGQISAFFEWGMTYVLIWPEDGIVRKEDARRVLDGSIFHEMTTSHRKYDAEKSMTW</sequence>
<dbReference type="AlphaFoldDB" id="A0AAN8EHV3"/>
<dbReference type="InterPro" id="IPR007736">
    <property type="entry name" value="Caleosin-related"/>
</dbReference>
<comment type="similarity">
    <text evidence="1">Belongs to the caleosin family.</text>
</comment>
<dbReference type="PANTHER" id="PTHR31495:SF0">
    <property type="entry name" value="BINDING PROTEIN CALEOSIN, PUTATIVE (AFU_ORTHOLOGUE AFUA_5G13750)-RELATED"/>
    <property type="match status" value="1"/>
</dbReference>
<dbReference type="Pfam" id="PF05042">
    <property type="entry name" value="Caleosin"/>
    <property type="match status" value="1"/>
</dbReference>
<protein>
    <recommendedName>
        <fullName evidence="5">Caleosin-domain-containing protein</fullName>
    </recommendedName>
</protein>
<dbReference type="PANTHER" id="PTHR31495">
    <property type="entry name" value="PEROXYGENASE 3-RELATED"/>
    <property type="match status" value="1"/>
</dbReference>
<feature type="region of interest" description="Disordered" evidence="2">
    <location>
        <begin position="1"/>
        <end position="39"/>
    </location>
</feature>
<evidence type="ECO:0000313" key="4">
    <source>
        <dbReference type="Proteomes" id="UP001316803"/>
    </source>
</evidence>
<organism evidence="3 4">
    <name type="scientific">Knufia fluminis</name>
    <dbReference type="NCBI Taxonomy" id="191047"/>
    <lineage>
        <taxon>Eukaryota</taxon>
        <taxon>Fungi</taxon>
        <taxon>Dikarya</taxon>
        <taxon>Ascomycota</taxon>
        <taxon>Pezizomycotina</taxon>
        <taxon>Eurotiomycetes</taxon>
        <taxon>Chaetothyriomycetidae</taxon>
        <taxon>Chaetothyriales</taxon>
        <taxon>Trichomeriaceae</taxon>
        <taxon>Knufia</taxon>
    </lineage>
</organism>
<dbReference type="GO" id="GO:0005509">
    <property type="term" value="F:calcium ion binding"/>
    <property type="evidence" value="ECO:0007669"/>
    <property type="project" value="TreeGrafter"/>
</dbReference>
<gene>
    <name evidence="3" type="ORF">OHC33_007900</name>
</gene>
<evidence type="ECO:0000256" key="2">
    <source>
        <dbReference type="SAM" id="MobiDB-lite"/>
    </source>
</evidence>
<name>A0AAN8EHV3_9EURO</name>
<dbReference type="GO" id="GO:0004497">
    <property type="term" value="F:monooxygenase activity"/>
    <property type="evidence" value="ECO:0007669"/>
    <property type="project" value="TreeGrafter"/>
</dbReference>
<evidence type="ECO:0008006" key="5">
    <source>
        <dbReference type="Google" id="ProtNLM"/>
    </source>
</evidence>
<evidence type="ECO:0000313" key="3">
    <source>
        <dbReference type="EMBL" id="KAK5951147.1"/>
    </source>
</evidence>
<proteinExistence type="inferred from homology"/>
<accession>A0AAN8EHV3</accession>
<evidence type="ECO:0000256" key="1">
    <source>
        <dbReference type="ARBA" id="ARBA00006765"/>
    </source>
</evidence>
<keyword evidence="4" id="KW-1185">Reference proteome</keyword>